<keyword evidence="1" id="KW-0719">Serine esterase</keyword>
<accession>A0A2S8GCJ6</accession>
<protein>
    <submittedName>
        <fullName evidence="6">Acetylxylan esterase</fullName>
    </submittedName>
</protein>
<feature type="signal peptide" evidence="4">
    <location>
        <begin position="1"/>
        <end position="26"/>
    </location>
</feature>
<name>A0A2S8GCJ6_9BACT</name>
<dbReference type="EMBL" id="PUHZ01000025">
    <property type="protein sequence ID" value="PQO42186.1"/>
    <property type="molecule type" value="Genomic_DNA"/>
</dbReference>
<comment type="caution">
    <text evidence="6">The sequence shown here is derived from an EMBL/GenBank/DDBJ whole genome shotgun (WGS) entry which is preliminary data.</text>
</comment>
<dbReference type="RefSeq" id="WP_105338768.1">
    <property type="nucleotide sequence ID" value="NZ_PUHZ01000025.1"/>
</dbReference>
<evidence type="ECO:0000313" key="6">
    <source>
        <dbReference type="EMBL" id="PQO42186.1"/>
    </source>
</evidence>
<keyword evidence="2 4" id="KW-0732">Signal</keyword>
<dbReference type="Proteomes" id="UP000237819">
    <property type="component" value="Unassembled WGS sequence"/>
</dbReference>
<feature type="domain" description="4-O-methyl-glucuronoyl methylesterase-like" evidence="5">
    <location>
        <begin position="235"/>
        <end position="382"/>
    </location>
</feature>
<dbReference type="AlphaFoldDB" id="A0A2S8GCJ6"/>
<sequence length="434" mass="48625">MPNRFRSSSVVSCLFLLGVATSMLHAQQNKAIYSEAEVPEYTLPDPLVAEDGTKIESASQWTERRRPELLELFEKEVYGKAPPAPEKISYEVTESSDDALGGIARRRQVAIQLTDDPKGPVLNVLMYLPKTDKPVPTFMTLNFYGNASINSDPAIHLPEGWLRNNKEKGVEDHKATEKLRGASEARWPVETIVKNGYGLATAYYGDIDPDYDDGFQNGIHPYFYEEGQTKPKPDQWGSIAAWAWGLSRAMDYLEENPEIDGEKVIVMGHSRLGKTSLWAGATDPRFAAVISNNSGCGGAALSRRRFGESVKRINTSFPHWFCDNFVQYNHNEDACPVDQHQLIALMAPRPCLVCSAEGDRWADPRGEFLSAHYASPVYELLGVEGLTTEKMPPVEQPVLSRLGYVIRTEEHNVKPRDWDRYMKFADAHVVGKKD</sequence>
<feature type="chain" id="PRO_5015745986" evidence="4">
    <location>
        <begin position="27"/>
        <end position="434"/>
    </location>
</feature>
<evidence type="ECO:0000256" key="2">
    <source>
        <dbReference type="ARBA" id="ARBA00022729"/>
    </source>
</evidence>
<keyword evidence="3" id="KW-0378">Hydrolase</keyword>
<reference evidence="6 7" key="1">
    <citation type="submission" date="2018-02" db="EMBL/GenBank/DDBJ databases">
        <title>Comparative genomes isolates from brazilian mangrove.</title>
        <authorList>
            <person name="Araujo J.E."/>
            <person name="Taketani R.G."/>
            <person name="Silva M.C.P."/>
            <person name="Loureco M.V."/>
            <person name="Andreote F.D."/>
        </authorList>
    </citation>
    <scope>NUCLEOTIDE SEQUENCE [LARGE SCALE GENOMIC DNA]</scope>
    <source>
        <strain evidence="6 7">Nap-Phe MGV</strain>
    </source>
</reference>
<evidence type="ECO:0000259" key="5">
    <source>
        <dbReference type="Pfam" id="PF22244"/>
    </source>
</evidence>
<dbReference type="Gene3D" id="3.40.50.1820">
    <property type="entry name" value="alpha/beta hydrolase"/>
    <property type="match status" value="1"/>
</dbReference>
<dbReference type="Pfam" id="PF22244">
    <property type="entry name" value="GCE_fung"/>
    <property type="match status" value="1"/>
</dbReference>
<evidence type="ECO:0000256" key="1">
    <source>
        <dbReference type="ARBA" id="ARBA00022487"/>
    </source>
</evidence>
<dbReference type="SUPFAM" id="SSF53474">
    <property type="entry name" value="alpha/beta-Hydrolases"/>
    <property type="match status" value="1"/>
</dbReference>
<dbReference type="OrthoDB" id="9809261at2"/>
<gene>
    <name evidence="6" type="ORF">C5Y93_27970</name>
</gene>
<proteinExistence type="predicted"/>
<evidence type="ECO:0000256" key="4">
    <source>
        <dbReference type="SAM" id="SignalP"/>
    </source>
</evidence>
<evidence type="ECO:0000313" key="7">
    <source>
        <dbReference type="Proteomes" id="UP000237819"/>
    </source>
</evidence>
<dbReference type="GO" id="GO:0052689">
    <property type="term" value="F:carboxylic ester hydrolase activity"/>
    <property type="evidence" value="ECO:0007669"/>
    <property type="project" value="UniProtKB-KW"/>
</dbReference>
<dbReference type="InterPro" id="IPR029058">
    <property type="entry name" value="AB_hydrolase_fold"/>
</dbReference>
<organism evidence="6 7">
    <name type="scientific">Blastopirellula marina</name>
    <dbReference type="NCBI Taxonomy" id="124"/>
    <lineage>
        <taxon>Bacteria</taxon>
        <taxon>Pseudomonadati</taxon>
        <taxon>Planctomycetota</taxon>
        <taxon>Planctomycetia</taxon>
        <taxon>Pirellulales</taxon>
        <taxon>Pirellulaceae</taxon>
        <taxon>Blastopirellula</taxon>
    </lineage>
</organism>
<evidence type="ECO:0000256" key="3">
    <source>
        <dbReference type="ARBA" id="ARBA00022801"/>
    </source>
</evidence>
<dbReference type="InterPro" id="IPR054579">
    <property type="entry name" value="GCE-like_dom"/>
</dbReference>